<evidence type="ECO:0000313" key="2">
    <source>
        <dbReference type="EMBL" id="QPL15360.1"/>
    </source>
</evidence>
<feature type="region of interest" description="Disordered" evidence="1">
    <location>
        <begin position="67"/>
        <end position="119"/>
    </location>
</feature>
<dbReference type="Gene3D" id="3.40.91.90">
    <property type="entry name" value="Influenza RNA-dependent RNA polymerase subunit PA, endonuclease domain"/>
    <property type="match status" value="1"/>
</dbReference>
<reference evidence="2" key="1">
    <citation type="journal article" date="2019" name="PLoS Pathog.">
        <title>Re-assessing the diversity of negative strand RNA viruses in insects.</title>
        <authorList>
            <person name="Kafer S."/>
            <person name="Paraskevopoulou S."/>
            <person name="Zirkel F."/>
            <person name="Wieseke N."/>
            <person name="Donath A."/>
            <person name="Petersen M."/>
            <person name="Jones T.C."/>
            <person name="Liu S."/>
            <person name="Zhou X."/>
            <person name="Middendorf M."/>
            <person name="Junglen S."/>
            <person name="Misof B."/>
            <person name="Drosten C."/>
        </authorList>
    </citation>
    <scope>NUCLEOTIDE SEQUENCE</scope>
    <source>
        <strain evidence="2">OKIAV175</strain>
    </source>
</reference>
<accession>A0A7T0M3H4</accession>
<dbReference type="InterPro" id="IPR038372">
    <property type="entry name" value="PA/PA-X_sf"/>
</dbReference>
<sequence length="737" mass="85095">MSDKYYELLYNSSLYPLNIINDFGVAGKHWAMESNKRRELSLRHDMVCIYLCNLEEMPYEDILETFQQNPLKRKEPDEKDDTTSRSHKKQRTTSPVPSTSGLQTTLSGSKSSSSSSSILIDSKTHDAPYRFHLIEGMPSPELIQNKYSKEWGIETSSMWDIVDIHLRKFIEVKVSRNPGLARKLYEEKKLGMKVHTALCIVNPVDGTCTWTDHPGGVNGEGKVLSFILARYEFMRALGILDTNLQETQNIEEYIFPSKWFNDLREKWVGDWYPKELDIEVHEVITGGEKRPFAIMAEDLLLKLSNLKETDRVKKIKWKGKLLPEGWTYNLIENLDTDSEMVTSVFEFIKGNEWSYHKLRKKGEDKPDLIEIISEIWDRSEGRNFNVDLINSSNDGYVLDLLGVGAKKKRHNELDETTVQKRGEELSKLQYDCYFDEIIRRMNKPHGLEGDPLIHMLDDLPESVHPIGKIGVTATKKLLENVSKRNSAIYSSRLTNLYSRLGGAYLITKENNKTNHSDVSMMPIYATIRNPESGEKRKAITGVVIRGPQHARSPTDRIPILTLEIMLNNDSNIYLLATQEKHDVWYNDNFILAIRQNSIMKEDPSFVTFNSNSLFVPANLLGVMTMENPNVAPNINMHLFVEDFLRDNIDWFVERFTEGVLMSAIGNSRDEGYFAQLRKLFMLIFVFRRNRTGANWDISAYCDKVNECLIDNPFSMHFHRTILKILKIYDIEQKLKLT</sequence>
<feature type="compositionally biased region" description="Low complexity" evidence="1">
    <location>
        <begin position="98"/>
        <end position="119"/>
    </location>
</feature>
<evidence type="ECO:0000256" key="1">
    <source>
        <dbReference type="SAM" id="MobiDB-lite"/>
    </source>
</evidence>
<organism evidence="2">
    <name type="scientific">Hymenopteran orthomyxo-related virus OKIAV175</name>
    <dbReference type="NCBI Taxonomy" id="2792559"/>
    <lineage>
        <taxon>Viruses</taxon>
        <taxon>Riboviria</taxon>
        <taxon>Orthornavirae</taxon>
        <taxon>Negarnaviricota</taxon>
        <taxon>Polyploviricotina</taxon>
        <taxon>Insthoviricetes</taxon>
        <taxon>Articulavirales</taxon>
        <taxon>Orthomyxoviridae</taxon>
    </lineage>
</organism>
<dbReference type="EMBL" id="MW288215">
    <property type="protein sequence ID" value="QPL15360.1"/>
    <property type="molecule type" value="Viral_cRNA"/>
</dbReference>
<proteinExistence type="predicted"/>
<gene>
    <name evidence="2" type="primary">PA</name>
</gene>
<protein>
    <submittedName>
        <fullName evidence="2">Polymerase PA</fullName>
    </submittedName>
</protein>
<feature type="compositionally biased region" description="Basic and acidic residues" evidence="1">
    <location>
        <begin position="72"/>
        <end position="84"/>
    </location>
</feature>
<name>A0A7T0M3H4_9ORTO</name>